<keyword evidence="6" id="KW-0812">Transmembrane</keyword>
<evidence type="ECO:0000256" key="2">
    <source>
        <dbReference type="ARBA" id="ARBA00007246"/>
    </source>
</evidence>
<dbReference type="InterPro" id="IPR049031">
    <property type="entry name" value="T2SSK_SAM-like_1st"/>
</dbReference>
<dbReference type="AlphaFoldDB" id="A0A401J203"/>
<keyword evidence="14" id="KW-1185">Reference proteome</keyword>
<keyword evidence="9 10" id="KW-0472">Membrane</keyword>
<dbReference type="InterPro" id="IPR045584">
    <property type="entry name" value="Pilin-like"/>
</dbReference>
<dbReference type="EMBL" id="BBQY01000004">
    <property type="protein sequence ID" value="GBH30648.1"/>
    <property type="molecule type" value="Genomic_DNA"/>
</dbReference>
<dbReference type="GO" id="GO:0005886">
    <property type="term" value="C:plasma membrane"/>
    <property type="evidence" value="ECO:0007669"/>
    <property type="project" value="UniProtKB-SubCell"/>
</dbReference>
<evidence type="ECO:0000256" key="9">
    <source>
        <dbReference type="ARBA" id="ARBA00023136"/>
    </source>
</evidence>
<comment type="caution">
    <text evidence="13">The sequence shown here is derived from an EMBL/GenBank/DDBJ whole genome shotgun (WGS) entry which is preliminary data.</text>
</comment>
<dbReference type="SUPFAM" id="SSF158544">
    <property type="entry name" value="GspK insert domain-like"/>
    <property type="match status" value="2"/>
</dbReference>
<feature type="domain" description="T2SS protein K first SAM-like" evidence="12">
    <location>
        <begin position="109"/>
        <end position="218"/>
    </location>
</feature>
<dbReference type="STRING" id="1192759.GCA_000277525_03772"/>
<keyword evidence="7" id="KW-0653">Protein transport</keyword>
<dbReference type="PANTHER" id="PTHR38831">
    <property type="entry name" value="TYPE II SECRETION SYSTEM PROTEIN K"/>
    <property type="match status" value="1"/>
</dbReference>
<dbReference type="Gene3D" id="1.10.40.60">
    <property type="entry name" value="EpsJ-like"/>
    <property type="match status" value="2"/>
</dbReference>
<dbReference type="SUPFAM" id="SSF54523">
    <property type="entry name" value="Pili subunits"/>
    <property type="match status" value="1"/>
</dbReference>
<keyword evidence="5 10" id="KW-0997">Cell inner membrane</keyword>
<dbReference type="PIRSF" id="PIRSF002786">
    <property type="entry name" value="XcpX"/>
    <property type="match status" value="1"/>
</dbReference>
<keyword evidence="3 10" id="KW-0813">Transport</keyword>
<name>A0A401J203_SPHXE</name>
<dbReference type="InterPro" id="IPR049179">
    <property type="entry name" value="T2SSK_SAM-like_2nd"/>
</dbReference>
<gene>
    <name evidence="13" type="ORF">MBESOW_P1903</name>
</gene>
<feature type="domain" description="T2SS protein K second SAM-like" evidence="11">
    <location>
        <begin position="225"/>
        <end position="282"/>
    </location>
</feature>
<comment type="similarity">
    <text evidence="2 10">Belongs to the GSP K family.</text>
</comment>
<dbReference type="Pfam" id="PF03934">
    <property type="entry name" value="T2SSK"/>
    <property type="match status" value="1"/>
</dbReference>
<keyword evidence="4 10" id="KW-1003">Cell membrane</keyword>
<dbReference type="Gene3D" id="3.30.1300.30">
    <property type="entry name" value="GSPII I/J protein-like"/>
    <property type="match status" value="1"/>
</dbReference>
<evidence type="ECO:0000259" key="11">
    <source>
        <dbReference type="Pfam" id="PF03934"/>
    </source>
</evidence>
<reference evidence="13 14" key="1">
    <citation type="submission" date="2014-12" db="EMBL/GenBank/DDBJ databases">
        <title>Whole genome sequencing of Sphingobium xenophagum OW59.</title>
        <authorList>
            <person name="Ohta Y."/>
            <person name="Nishi S."/>
            <person name="Hatada Y."/>
        </authorList>
    </citation>
    <scope>NUCLEOTIDE SEQUENCE [LARGE SCALE GENOMIC DNA]</scope>
    <source>
        <strain evidence="13 14">OW59</strain>
    </source>
</reference>
<evidence type="ECO:0000259" key="12">
    <source>
        <dbReference type="Pfam" id="PF21687"/>
    </source>
</evidence>
<evidence type="ECO:0000256" key="4">
    <source>
        <dbReference type="ARBA" id="ARBA00022475"/>
    </source>
</evidence>
<dbReference type="Proteomes" id="UP000290975">
    <property type="component" value="Unassembled WGS sequence"/>
</dbReference>
<dbReference type="NCBIfam" id="NF037980">
    <property type="entry name" value="T2SS_GspK"/>
    <property type="match status" value="1"/>
</dbReference>
<sequence length="332" mass="34321">MRPVPDPRKPDEQGAALLTVLLLVAVMAVVAATALERVALATRMTGNGGAIDQARAYAEAGTAVARLRIGDLVAANPAKMTLAGGWLGAPQSIPVPGGIATARVNDGGNCFNLNSVVSGESEASLKARPIGVSQFQALLVALGVDARQAQGAAASLADWIDSDGDPQPGGAEDAVYGQMARPYRAANRLMVDASELRAVNGITPAIYATVRPWICALPVTDLSPININTLLPEQAPLFAMLLPGQLSVGQARQLLAQRPADGYGSTNQFWALPSLAGLSPMTEVAEQVKLTTGFFGVDVAVTVGGTQLVERSLIDARESPAIVVRRSWGAGA</sequence>
<evidence type="ECO:0000256" key="10">
    <source>
        <dbReference type="PIRNR" id="PIRNR002786"/>
    </source>
</evidence>
<proteinExistence type="inferred from homology"/>
<evidence type="ECO:0000313" key="13">
    <source>
        <dbReference type="EMBL" id="GBH30648.1"/>
    </source>
</evidence>
<organism evidence="13 14">
    <name type="scientific">Sphingobium xenophagum</name>
    <dbReference type="NCBI Taxonomy" id="121428"/>
    <lineage>
        <taxon>Bacteria</taxon>
        <taxon>Pseudomonadati</taxon>
        <taxon>Pseudomonadota</taxon>
        <taxon>Alphaproteobacteria</taxon>
        <taxon>Sphingomonadales</taxon>
        <taxon>Sphingomonadaceae</taxon>
        <taxon>Sphingobium</taxon>
    </lineage>
</organism>
<protein>
    <recommendedName>
        <fullName evidence="10">Type II secretion system protein K</fullName>
    </recommendedName>
</protein>
<dbReference type="PANTHER" id="PTHR38831:SF1">
    <property type="entry name" value="TYPE II SECRETION SYSTEM PROTEIN K-RELATED"/>
    <property type="match status" value="1"/>
</dbReference>
<evidence type="ECO:0000256" key="8">
    <source>
        <dbReference type="ARBA" id="ARBA00022989"/>
    </source>
</evidence>
<evidence type="ECO:0000256" key="6">
    <source>
        <dbReference type="ARBA" id="ARBA00022692"/>
    </source>
</evidence>
<keyword evidence="8" id="KW-1133">Transmembrane helix</keyword>
<evidence type="ECO:0000256" key="1">
    <source>
        <dbReference type="ARBA" id="ARBA00004533"/>
    </source>
</evidence>
<evidence type="ECO:0000256" key="5">
    <source>
        <dbReference type="ARBA" id="ARBA00022519"/>
    </source>
</evidence>
<dbReference type="GO" id="GO:0009306">
    <property type="term" value="P:protein secretion"/>
    <property type="evidence" value="ECO:0007669"/>
    <property type="project" value="InterPro"/>
</dbReference>
<evidence type="ECO:0000313" key="14">
    <source>
        <dbReference type="Proteomes" id="UP000290975"/>
    </source>
</evidence>
<evidence type="ECO:0000256" key="3">
    <source>
        <dbReference type="ARBA" id="ARBA00022448"/>
    </source>
</evidence>
<evidence type="ECO:0000256" key="7">
    <source>
        <dbReference type="ARBA" id="ARBA00022927"/>
    </source>
</evidence>
<accession>A0A401J203</accession>
<comment type="subcellular location">
    <subcellularLocation>
        <location evidence="1 10">Cell inner membrane</location>
    </subcellularLocation>
</comment>
<dbReference type="InterPro" id="IPR038072">
    <property type="entry name" value="GspK_central_sf"/>
</dbReference>
<dbReference type="Pfam" id="PF21687">
    <property type="entry name" value="T2SSK_1st"/>
    <property type="match status" value="1"/>
</dbReference>
<dbReference type="InterPro" id="IPR005628">
    <property type="entry name" value="GspK"/>
</dbReference>